<comment type="caution">
    <text evidence="7">The sequence shown here is derived from an EMBL/GenBank/DDBJ whole genome shotgun (WGS) entry which is preliminary data.</text>
</comment>
<dbReference type="Gene3D" id="3.40.50.300">
    <property type="entry name" value="P-loop containing nucleotide triphosphate hydrolases"/>
    <property type="match status" value="1"/>
</dbReference>
<keyword evidence="8" id="KW-1185">Reference proteome</keyword>
<evidence type="ECO:0000256" key="4">
    <source>
        <dbReference type="ARBA" id="ARBA00022833"/>
    </source>
</evidence>
<dbReference type="PIRSF" id="PIRSF021439">
    <property type="entry name" value="DUF972"/>
    <property type="match status" value="1"/>
</dbReference>
<reference evidence="7 8" key="1">
    <citation type="journal article" date="2015" name="Genome Announc.">
        <title>Expanding the biotechnology potential of lactobacilli through comparative genomics of 213 strains and associated genera.</title>
        <authorList>
            <person name="Sun Z."/>
            <person name="Harris H.M."/>
            <person name="McCann A."/>
            <person name="Guo C."/>
            <person name="Argimon S."/>
            <person name="Zhang W."/>
            <person name="Yang X."/>
            <person name="Jeffery I.B."/>
            <person name="Cooney J.C."/>
            <person name="Kagawa T.F."/>
            <person name="Liu W."/>
            <person name="Song Y."/>
            <person name="Salvetti E."/>
            <person name="Wrobel A."/>
            <person name="Rasinkangas P."/>
            <person name="Parkhill J."/>
            <person name="Rea M.C."/>
            <person name="O'Sullivan O."/>
            <person name="Ritari J."/>
            <person name="Douillard F.P."/>
            <person name="Paul Ross R."/>
            <person name="Yang R."/>
            <person name="Briner A.E."/>
            <person name="Felis G.E."/>
            <person name="de Vos W.M."/>
            <person name="Barrangou R."/>
            <person name="Klaenhammer T.R."/>
            <person name="Caufield P.W."/>
            <person name="Cui Y."/>
            <person name="Zhang H."/>
            <person name="O'Toole P.W."/>
        </authorList>
    </citation>
    <scope>NUCLEOTIDE SEQUENCE [LARGE SCALE GENOMIC DNA]</scope>
    <source>
        <strain evidence="7 8">DSM 20183</strain>
    </source>
</reference>
<protein>
    <recommendedName>
        <fullName evidence="9">Initiation-control protein YabA</fullName>
    </recommendedName>
</protein>
<dbReference type="EMBL" id="AZDG01000012">
    <property type="protein sequence ID" value="KRK64427.1"/>
    <property type="molecule type" value="Genomic_DNA"/>
</dbReference>
<feature type="coiled-coil region" evidence="6">
    <location>
        <begin position="7"/>
        <end position="62"/>
    </location>
</feature>
<keyword evidence="5" id="KW-0236">DNA replication inhibitor</keyword>
<keyword evidence="2" id="KW-0235">DNA replication</keyword>
<evidence type="ECO:0000256" key="5">
    <source>
        <dbReference type="ARBA" id="ARBA00022880"/>
    </source>
</evidence>
<keyword evidence="6" id="KW-0175">Coiled coil</keyword>
<dbReference type="STRING" id="1423811.FC72_GL000448"/>
<name>A0A0R1J038_9LACO</name>
<evidence type="ECO:0000313" key="7">
    <source>
        <dbReference type="EMBL" id="KRK64427.1"/>
    </source>
</evidence>
<keyword evidence="3" id="KW-0479">Metal-binding</keyword>
<sequence>MGETMAEKDLYDEFETISNQLNNLNDRLESLKEQLSKSLEEKEELEMENHNLRKHLEKLGYEDKDYGANGLSTSRLNLEKLYRKGFHVCQQFYGSHRKEDEECVFCYGVIYGNHEKKSKK</sequence>
<evidence type="ECO:0000256" key="6">
    <source>
        <dbReference type="SAM" id="Coils"/>
    </source>
</evidence>
<dbReference type="Proteomes" id="UP000050929">
    <property type="component" value="Unassembled WGS sequence"/>
</dbReference>
<dbReference type="AlphaFoldDB" id="A0A0R1J038"/>
<dbReference type="GO" id="GO:0008156">
    <property type="term" value="P:negative regulation of DNA replication"/>
    <property type="evidence" value="ECO:0007669"/>
    <property type="project" value="UniProtKB-KW"/>
</dbReference>
<keyword evidence="1" id="KW-0963">Cytoplasm</keyword>
<evidence type="ECO:0000256" key="2">
    <source>
        <dbReference type="ARBA" id="ARBA00022705"/>
    </source>
</evidence>
<dbReference type="InterPro" id="IPR010377">
    <property type="entry name" value="YabA"/>
</dbReference>
<dbReference type="InterPro" id="IPR027417">
    <property type="entry name" value="P-loop_NTPase"/>
</dbReference>
<proteinExistence type="predicted"/>
<dbReference type="GO" id="GO:0046872">
    <property type="term" value="F:metal ion binding"/>
    <property type="evidence" value="ECO:0007669"/>
    <property type="project" value="UniProtKB-KW"/>
</dbReference>
<evidence type="ECO:0008006" key="9">
    <source>
        <dbReference type="Google" id="ProtNLM"/>
    </source>
</evidence>
<organism evidence="7 8">
    <name type="scientific">Companilactobacillus tucceti DSM 20183</name>
    <dbReference type="NCBI Taxonomy" id="1423811"/>
    <lineage>
        <taxon>Bacteria</taxon>
        <taxon>Bacillati</taxon>
        <taxon>Bacillota</taxon>
        <taxon>Bacilli</taxon>
        <taxon>Lactobacillales</taxon>
        <taxon>Lactobacillaceae</taxon>
        <taxon>Companilactobacillus</taxon>
    </lineage>
</organism>
<evidence type="ECO:0000256" key="1">
    <source>
        <dbReference type="ARBA" id="ARBA00022490"/>
    </source>
</evidence>
<evidence type="ECO:0000256" key="3">
    <source>
        <dbReference type="ARBA" id="ARBA00022723"/>
    </source>
</evidence>
<dbReference type="PATRIC" id="fig|1423811.3.peg.449"/>
<dbReference type="GO" id="GO:0006260">
    <property type="term" value="P:DNA replication"/>
    <property type="evidence" value="ECO:0007669"/>
    <property type="project" value="UniProtKB-KW"/>
</dbReference>
<keyword evidence="4" id="KW-0862">Zinc</keyword>
<accession>A0A0R1J038</accession>
<evidence type="ECO:0000313" key="8">
    <source>
        <dbReference type="Proteomes" id="UP000050929"/>
    </source>
</evidence>
<gene>
    <name evidence="7" type="ORF">FC72_GL000448</name>
</gene>
<dbReference type="Pfam" id="PF06156">
    <property type="entry name" value="YabA"/>
    <property type="match status" value="1"/>
</dbReference>